<dbReference type="Proteomes" id="UP000824264">
    <property type="component" value="Unassembled WGS sequence"/>
</dbReference>
<protein>
    <submittedName>
        <fullName evidence="1">Phage N-6-adenine-methyltransferase</fullName>
    </submittedName>
</protein>
<sequence length="161" mass="18168">MVASALFASERDDWPTPWDFFRKLDLEFDFTLDVCAAPWSAKVWRYCVPPHALRVWGEATFGRLFPDALVDGLAHPWAGERCFMNPPYGRGIGAWVEKARREAERGALVVGLLPARTDTAWFHEHVYRAATEIRFLKGRLKFEGAAASAPFPSMIAVWGKA</sequence>
<dbReference type="Pfam" id="PF05869">
    <property type="entry name" value="Dam"/>
    <property type="match status" value="1"/>
</dbReference>
<reference evidence="1" key="2">
    <citation type="submission" date="2021-04" db="EMBL/GenBank/DDBJ databases">
        <authorList>
            <person name="Gilroy R."/>
        </authorList>
    </citation>
    <scope>NUCLEOTIDE SEQUENCE</scope>
    <source>
        <strain evidence="1">ChiSxjej5B17-1746</strain>
    </source>
</reference>
<dbReference type="GO" id="GO:0009007">
    <property type="term" value="F:site-specific DNA-methyltransferase (adenine-specific) activity"/>
    <property type="evidence" value="ECO:0007669"/>
    <property type="project" value="InterPro"/>
</dbReference>
<comment type="caution">
    <text evidence="1">The sequence shown here is derived from an EMBL/GenBank/DDBJ whole genome shotgun (WGS) entry which is preliminary data.</text>
</comment>
<organism evidence="1 2">
    <name type="scientific">Candidatus Bilophila faecipullorum</name>
    <dbReference type="NCBI Taxonomy" id="2838482"/>
    <lineage>
        <taxon>Bacteria</taxon>
        <taxon>Pseudomonadati</taxon>
        <taxon>Thermodesulfobacteriota</taxon>
        <taxon>Desulfovibrionia</taxon>
        <taxon>Desulfovibrionales</taxon>
        <taxon>Desulfovibrionaceae</taxon>
        <taxon>Bilophila</taxon>
    </lineage>
</organism>
<proteinExistence type="predicted"/>
<evidence type="ECO:0000313" key="1">
    <source>
        <dbReference type="EMBL" id="HIW77567.1"/>
    </source>
</evidence>
<accession>A0A9D1QY97</accession>
<dbReference type="GO" id="GO:0009307">
    <property type="term" value="P:DNA restriction-modification system"/>
    <property type="evidence" value="ECO:0007669"/>
    <property type="project" value="InterPro"/>
</dbReference>
<reference evidence="1" key="1">
    <citation type="journal article" date="2021" name="PeerJ">
        <title>Extensive microbial diversity within the chicken gut microbiome revealed by metagenomics and culture.</title>
        <authorList>
            <person name="Gilroy R."/>
            <person name="Ravi A."/>
            <person name="Getino M."/>
            <person name="Pursley I."/>
            <person name="Horton D.L."/>
            <person name="Alikhan N.F."/>
            <person name="Baker D."/>
            <person name="Gharbi K."/>
            <person name="Hall N."/>
            <person name="Watson M."/>
            <person name="Adriaenssens E.M."/>
            <person name="Foster-Nyarko E."/>
            <person name="Jarju S."/>
            <person name="Secka A."/>
            <person name="Antonio M."/>
            <person name="Oren A."/>
            <person name="Chaudhuri R.R."/>
            <person name="La Ragione R."/>
            <person name="Hildebrand F."/>
            <person name="Pallen M.J."/>
        </authorList>
    </citation>
    <scope>NUCLEOTIDE SEQUENCE</scope>
    <source>
        <strain evidence="1">ChiSxjej5B17-1746</strain>
    </source>
</reference>
<dbReference type="EMBL" id="DXGI01000011">
    <property type="protein sequence ID" value="HIW77567.1"/>
    <property type="molecule type" value="Genomic_DNA"/>
</dbReference>
<name>A0A9D1QY97_9BACT</name>
<dbReference type="AlphaFoldDB" id="A0A9D1QY97"/>
<evidence type="ECO:0000313" key="2">
    <source>
        <dbReference type="Proteomes" id="UP000824264"/>
    </source>
</evidence>
<gene>
    <name evidence="1" type="ORF">H9874_00260</name>
</gene>
<dbReference type="GO" id="GO:0003677">
    <property type="term" value="F:DNA binding"/>
    <property type="evidence" value="ECO:0007669"/>
    <property type="project" value="InterPro"/>
</dbReference>
<dbReference type="InterPro" id="IPR008593">
    <property type="entry name" value="Dam_MeTrfase"/>
</dbReference>